<dbReference type="PANTHER" id="PTHR30466">
    <property type="entry name" value="FLAVIN REDUCTASE"/>
    <property type="match status" value="1"/>
</dbReference>
<gene>
    <name evidence="4" type="ORF">ACFQGD_13175</name>
</gene>
<dbReference type="GO" id="GO:0016491">
    <property type="term" value="F:oxidoreductase activity"/>
    <property type="evidence" value="ECO:0007669"/>
    <property type="project" value="UniProtKB-KW"/>
</dbReference>
<dbReference type="Proteomes" id="UP001596337">
    <property type="component" value="Unassembled WGS sequence"/>
</dbReference>
<evidence type="ECO:0000256" key="1">
    <source>
        <dbReference type="ARBA" id="ARBA00008898"/>
    </source>
</evidence>
<feature type="domain" description="Flavin reductase like" evidence="3">
    <location>
        <begin position="38"/>
        <end position="186"/>
    </location>
</feature>
<dbReference type="Gene3D" id="2.30.110.10">
    <property type="entry name" value="Electron Transport, Fmn-binding Protein, Chain A"/>
    <property type="match status" value="1"/>
</dbReference>
<organism evidence="4 5">
    <name type="scientific">Haloechinothrix salitolerans</name>
    <dbReference type="NCBI Taxonomy" id="926830"/>
    <lineage>
        <taxon>Bacteria</taxon>
        <taxon>Bacillati</taxon>
        <taxon>Actinomycetota</taxon>
        <taxon>Actinomycetes</taxon>
        <taxon>Pseudonocardiales</taxon>
        <taxon>Pseudonocardiaceae</taxon>
        <taxon>Haloechinothrix</taxon>
    </lineage>
</organism>
<dbReference type="InterPro" id="IPR002563">
    <property type="entry name" value="Flavin_Rdtase-like_dom"/>
</dbReference>
<evidence type="ECO:0000259" key="3">
    <source>
        <dbReference type="SMART" id="SM00903"/>
    </source>
</evidence>
<dbReference type="PANTHER" id="PTHR30466:SF11">
    <property type="entry name" value="FLAVIN-DEPENDENT MONOOXYGENASE, REDUCTASE SUBUNIT HSAB"/>
    <property type="match status" value="1"/>
</dbReference>
<dbReference type="EC" id="1.-.-.-" evidence="4"/>
<comment type="similarity">
    <text evidence="1">Belongs to the non-flavoprotein flavin reductase family.</text>
</comment>
<dbReference type="RefSeq" id="WP_345404625.1">
    <property type="nucleotide sequence ID" value="NZ_BAABLA010000118.1"/>
</dbReference>
<accession>A0ABW2BYW8</accession>
<keyword evidence="2 4" id="KW-0560">Oxidoreductase</keyword>
<sequence>MLADTHTLASPVSTTDVYDFDEQSAESWQVPHDFRHGIRSLTRGVTVLTTSDNQGERYGVTTTGVCALSMDPPTLVVCVRRRSTLGAQLPRTRRFCVNVLSWRQRDIAEVFAGQRGVAVDRFKHGEWTTGVHGSPVLTDALASFECEVDLLYGYPNHLIVVGSVRQVEEAREQDDPLVYASGQLSSLVPSGALGPMDTAMATPA</sequence>
<dbReference type="SMART" id="SM00903">
    <property type="entry name" value="Flavin_Reduct"/>
    <property type="match status" value="1"/>
</dbReference>
<evidence type="ECO:0000313" key="4">
    <source>
        <dbReference type="EMBL" id="MFC6868093.1"/>
    </source>
</evidence>
<comment type="caution">
    <text evidence="4">The sequence shown here is derived from an EMBL/GenBank/DDBJ whole genome shotgun (WGS) entry which is preliminary data.</text>
</comment>
<name>A0ABW2BYW8_9PSEU</name>
<dbReference type="EMBL" id="JBHSXX010000001">
    <property type="protein sequence ID" value="MFC6868093.1"/>
    <property type="molecule type" value="Genomic_DNA"/>
</dbReference>
<dbReference type="InterPro" id="IPR050268">
    <property type="entry name" value="NADH-dep_flavin_reductase"/>
</dbReference>
<evidence type="ECO:0000256" key="2">
    <source>
        <dbReference type="ARBA" id="ARBA00023002"/>
    </source>
</evidence>
<protein>
    <submittedName>
        <fullName evidence="4">Flavin reductase family protein</fullName>
        <ecNumber evidence="4">1.-.-.-</ecNumber>
    </submittedName>
</protein>
<keyword evidence="5" id="KW-1185">Reference proteome</keyword>
<reference evidence="5" key="1">
    <citation type="journal article" date="2019" name="Int. J. Syst. Evol. Microbiol.">
        <title>The Global Catalogue of Microorganisms (GCM) 10K type strain sequencing project: providing services to taxonomists for standard genome sequencing and annotation.</title>
        <authorList>
            <consortium name="The Broad Institute Genomics Platform"/>
            <consortium name="The Broad Institute Genome Sequencing Center for Infectious Disease"/>
            <person name="Wu L."/>
            <person name="Ma J."/>
        </authorList>
    </citation>
    <scope>NUCLEOTIDE SEQUENCE [LARGE SCALE GENOMIC DNA]</scope>
    <source>
        <strain evidence="5">KCTC 32255</strain>
    </source>
</reference>
<evidence type="ECO:0000313" key="5">
    <source>
        <dbReference type="Proteomes" id="UP001596337"/>
    </source>
</evidence>
<proteinExistence type="inferred from homology"/>
<dbReference type="InterPro" id="IPR012349">
    <property type="entry name" value="Split_barrel_FMN-bd"/>
</dbReference>
<dbReference type="SUPFAM" id="SSF50475">
    <property type="entry name" value="FMN-binding split barrel"/>
    <property type="match status" value="1"/>
</dbReference>
<dbReference type="Pfam" id="PF01613">
    <property type="entry name" value="Flavin_Reduct"/>
    <property type="match status" value="1"/>
</dbReference>